<dbReference type="SUPFAM" id="SSF48403">
    <property type="entry name" value="Ankyrin repeat"/>
    <property type="match status" value="1"/>
</dbReference>
<evidence type="ECO:0000256" key="1">
    <source>
        <dbReference type="ARBA" id="ARBA00004123"/>
    </source>
</evidence>
<evidence type="ECO:0000313" key="9">
    <source>
        <dbReference type="EMBL" id="KFW73117.1"/>
    </source>
</evidence>
<dbReference type="Proteomes" id="UP000054081">
    <property type="component" value="Unassembled WGS sequence"/>
</dbReference>
<organism evidence="9 10">
    <name type="scientific">Pygoscelis adeliae</name>
    <name type="common">Adelie penguin</name>
    <dbReference type="NCBI Taxonomy" id="9238"/>
    <lineage>
        <taxon>Eukaryota</taxon>
        <taxon>Metazoa</taxon>
        <taxon>Chordata</taxon>
        <taxon>Craniata</taxon>
        <taxon>Vertebrata</taxon>
        <taxon>Euteleostomi</taxon>
        <taxon>Archelosauria</taxon>
        <taxon>Archosauria</taxon>
        <taxon>Dinosauria</taxon>
        <taxon>Saurischia</taxon>
        <taxon>Theropoda</taxon>
        <taxon>Coelurosauria</taxon>
        <taxon>Aves</taxon>
        <taxon>Neognathae</taxon>
        <taxon>Neoaves</taxon>
        <taxon>Aequornithes</taxon>
        <taxon>Sphenisciformes</taxon>
        <taxon>Spheniscidae</taxon>
        <taxon>Pygoscelis</taxon>
    </lineage>
</organism>
<dbReference type="AlphaFoldDB" id="A0A093PLT4"/>
<keyword evidence="6" id="KW-0539">Nucleus</keyword>
<accession>A0A093PLT4</accession>
<keyword evidence="10" id="KW-1185">Reference proteome</keyword>
<dbReference type="PANTHER" id="PTHR24193">
    <property type="entry name" value="ANKYRIN REPEAT PROTEIN"/>
    <property type="match status" value="1"/>
</dbReference>
<feature type="non-terminal residue" evidence="9">
    <location>
        <position position="389"/>
    </location>
</feature>
<dbReference type="InterPro" id="IPR036770">
    <property type="entry name" value="Ankyrin_rpt-contain_sf"/>
</dbReference>
<evidence type="ECO:0000256" key="7">
    <source>
        <dbReference type="PROSITE-ProRule" id="PRU00023"/>
    </source>
</evidence>
<dbReference type="STRING" id="9238.A0A093PLT4"/>
<evidence type="ECO:0000256" key="3">
    <source>
        <dbReference type="ARBA" id="ARBA00023015"/>
    </source>
</evidence>
<reference evidence="9 10" key="1">
    <citation type="submission" date="2014-04" db="EMBL/GenBank/DDBJ databases">
        <title>Genome evolution of avian class.</title>
        <authorList>
            <person name="Zhang G."/>
            <person name="Li C."/>
        </authorList>
    </citation>
    <scope>NUCLEOTIDE SEQUENCE [LARGE SCALE GENOMIC DNA]</scope>
    <source>
        <strain evidence="9">BGI_AS28</strain>
    </source>
</reference>
<keyword evidence="3" id="KW-0805">Transcription regulation</keyword>
<feature type="compositionally biased region" description="Basic and acidic residues" evidence="8">
    <location>
        <begin position="321"/>
        <end position="347"/>
    </location>
</feature>
<dbReference type="EMBL" id="KL225521">
    <property type="protein sequence ID" value="KFW73117.1"/>
    <property type="molecule type" value="Genomic_DNA"/>
</dbReference>
<keyword evidence="4 7" id="KW-0040">ANK repeat</keyword>
<evidence type="ECO:0000256" key="6">
    <source>
        <dbReference type="ARBA" id="ARBA00023242"/>
    </source>
</evidence>
<keyword evidence="2" id="KW-0677">Repeat</keyword>
<evidence type="ECO:0000256" key="4">
    <source>
        <dbReference type="ARBA" id="ARBA00023043"/>
    </source>
</evidence>
<gene>
    <name evidence="9" type="ORF">AS28_13477</name>
</gene>
<feature type="repeat" description="ANK" evidence="7">
    <location>
        <begin position="70"/>
        <end position="102"/>
    </location>
</feature>
<sequence length="389" mass="42640">MSLVDLGKRLLEAARKGEDDEVRKLMASGAPFTTDWLGTSPLHLAAQYGHYSTAEVLLRAGVSRDARTKVDRTPLHMAAADGHTHIVELLIRNGADVNAKDMLKMTALHWATEHNHRDVVELLIKYGADVHAFSKFDKSAFDIALDKNNPETLVMLQEAMQNQVNTHPERTDPITNTVTLTSPFILAPGEVLNLASDSHVSTVQFSNSTTSVLATLAALAEVSAPLSNSNRDTGKTEEIVEANSVDSAIQQVVGSAGQRVIAIVTDGVPLGQLQTAIPTSGLGQPFILTMQDGQQVLTVPAGQVAEETVIEDRDDAEEEEKPLAKKQKVEQNVDDSKEDKDSVEREVLQQQLQEANRKAQEYRSQLIKKEQEAEEYRLKLAAMVRQQPN</sequence>
<evidence type="ECO:0000313" key="10">
    <source>
        <dbReference type="Proteomes" id="UP000054081"/>
    </source>
</evidence>
<feature type="repeat" description="ANK" evidence="7">
    <location>
        <begin position="37"/>
        <end position="69"/>
    </location>
</feature>
<dbReference type="GO" id="GO:0000976">
    <property type="term" value="F:transcription cis-regulatory region binding"/>
    <property type="evidence" value="ECO:0007669"/>
    <property type="project" value="TreeGrafter"/>
</dbReference>
<protein>
    <submittedName>
        <fullName evidence="9">GA-binding protein subunit beta-2</fullName>
    </submittedName>
</protein>
<comment type="subcellular location">
    <subcellularLocation>
        <location evidence="1">Nucleus</location>
    </subcellularLocation>
</comment>
<feature type="repeat" description="ANK" evidence="7">
    <location>
        <begin position="103"/>
        <end position="135"/>
    </location>
</feature>
<evidence type="ECO:0000256" key="5">
    <source>
        <dbReference type="ARBA" id="ARBA00023163"/>
    </source>
</evidence>
<dbReference type="PROSITE" id="PS50297">
    <property type="entry name" value="ANK_REP_REGION"/>
    <property type="match status" value="3"/>
</dbReference>
<dbReference type="FunFam" id="1.25.40.20:FF:000025">
    <property type="entry name" value="GA-binding protein subunit beta-1 isoform X1"/>
    <property type="match status" value="1"/>
</dbReference>
<dbReference type="Gene3D" id="1.25.40.20">
    <property type="entry name" value="Ankyrin repeat-containing domain"/>
    <property type="match status" value="1"/>
</dbReference>
<feature type="region of interest" description="Disordered" evidence="8">
    <location>
        <begin position="312"/>
        <end position="363"/>
    </location>
</feature>
<evidence type="ECO:0000256" key="2">
    <source>
        <dbReference type="ARBA" id="ARBA00022737"/>
    </source>
</evidence>
<dbReference type="PANTHER" id="PTHR24193:SF86">
    <property type="entry name" value="GA-BINDING PROTEIN SUBUNIT BETA-2"/>
    <property type="match status" value="1"/>
</dbReference>
<proteinExistence type="predicted"/>
<name>A0A093PLT4_PYGAD</name>
<dbReference type="GO" id="GO:0005634">
    <property type="term" value="C:nucleus"/>
    <property type="evidence" value="ECO:0007669"/>
    <property type="project" value="UniProtKB-SubCell"/>
</dbReference>
<dbReference type="SMART" id="SM00248">
    <property type="entry name" value="ANK"/>
    <property type="match status" value="4"/>
</dbReference>
<dbReference type="PRINTS" id="PR01415">
    <property type="entry name" value="ANKYRIN"/>
</dbReference>
<dbReference type="InterPro" id="IPR002110">
    <property type="entry name" value="Ankyrin_rpt"/>
</dbReference>
<dbReference type="PROSITE" id="PS50088">
    <property type="entry name" value="ANK_REPEAT"/>
    <property type="match status" value="3"/>
</dbReference>
<dbReference type="Pfam" id="PF12796">
    <property type="entry name" value="Ank_2"/>
    <property type="match status" value="1"/>
</dbReference>
<evidence type="ECO:0000256" key="8">
    <source>
        <dbReference type="SAM" id="MobiDB-lite"/>
    </source>
</evidence>
<dbReference type="InterPro" id="IPR050663">
    <property type="entry name" value="Ankyrin-SOCS_Box"/>
</dbReference>
<dbReference type="GO" id="GO:0045944">
    <property type="term" value="P:positive regulation of transcription by RNA polymerase II"/>
    <property type="evidence" value="ECO:0007669"/>
    <property type="project" value="TreeGrafter"/>
</dbReference>
<keyword evidence="5" id="KW-0804">Transcription</keyword>